<evidence type="ECO:0000256" key="1">
    <source>
        <dbReference type="ARBA" id="ARBA00004651"/>
    </source>
</evidence>
<dbReference type="GO" id="GO:0016887">
    <property type="term" value="F:ATP hydrolysis activity"/>
    <property type="evidence" value="ECO:0007669"/>
    <property type="project" value="InterPro"/>
</dbReference>
<keyword evidence="4 10" id="KW-0067">ATP-binding</keyword>
<dbReference type="Proteomes" id="UP000823851">
    <property type="component" value="Unassembled WGS sequence"/>
</dbReference>
<evidence type="ECO:0000313" key="10">
    <source>
        <dbReference type="EMBL" id="HJD31416.1"/>
    </source>
</evidence>
<evidence type="ECO:0000313" key="11">
    <source>
        <dbReference type="Proteomes" id="UP000823851"/>
    </source>
</evidence>
<dbReference type="Gene3D" id="3.40.50.300">
    <property type="entry name" value="P-loop containing nucleotide triphosphate hydrolases"/>
    <property type="match status" value="1"/>
</dbReference>
<evidence type="ECO:0000256" key="6">
    <source>
        <dbReference type="ARBA" id="ARBA00023136"/>
    </source>
</evidence>
<feature type="transmembrane region" description="Helical" evidence="7">
    <location>
        <begin position="263"/>
        <end position="282"/>
    </location>
</feature>
<evidence type="ECO:0000256" key="5">
    <source>
        <dbReference type="ARBA" id="ARBA00022989"/>
    </source>
</evidence>
<dbReference type="InterPro" id="IPR036640">
    <property type="entry name" value="ABC1_TM_sf"/>
</dbReference>
<evidence type="ECO:0000259" key="9">
    <source>
        <dbReference type="PROSITE" id="PS50929"/>
    </source>
</evidence>
<accession>A0A9D2R0I1</accession>
<dbReference type="GO" id="GO:0140359">
    <property type="term" value="F:ABC-type transporter activity"/>
    <property type="evidence" value="ECO:0007669"/>
    <property type="project" value="InterPro"/>
</dbReference>
<keyword evidence="2 7" id="KW-0812">Transmembrane</keyword>
<reference evidence="10" key="1">
    <citation type="journal article" date="2021" name="PeerJ">
        <title>Extensive microbial diversity within the chicken gut microbiome revealed by metagenomics and culture.</title>
        <authorList>
            <person name="Gilroy R."/>
            <person name="Ravi A."/>
            <person name="Getino M."/>
            <person name="Pursley I."/>
            <person name="Horton D.L."/>
            <person name="Alikhan N.F."/>
            <person name="Baker D."/>
            <person name="Gharbi K."/>
            <person name="Hall N."/>
            <person name="Watson M."/>
            <person name="Adriaenssens E.M."/>
            <person name="Foster-Nyarko E."/>
            <person name="Jarju S."/>
            <person name="Secka A."/>
            <person name="Antonio M."/>
            <person name="Oren A."/>
            <person name="Chaudhuri R.R."/>
            <person name="La Ragione R."/>
            <person name="Hildebrand F."/>
            <person name="Pallen M.J."/>
        </authorList>
    </citation>
    <scope>NUCLEOTIDE SEQUENCE</scope>
    <source>
        <strain evidence="10">ChiHjej8B7-25341</strain>
    </source>
</reference>
<dbReference type="PANTHER" id="PTHR24221:SF646">
    <property type="entry name" value="HAEMOLYSIN SECRETION ATP-BINDING PROTEIN"/>
    <property type="match status" value="1"/>
</dbReference>
<keyword evidence="3" id="KW-0547">Nucleotide-binding</keyword>
<dbReference type="GO" id="GO:0005524">
    <property type="term" value="F:ATP binding"/>
    <property type="evidence" value="ECO:0007669"/>
    <property type="project" value="UniProtKB-KW"/>
</dbReference>
<dbReference type="EMBL" id="DWUW01000159">
    <property type="protein sequence ID" value="HJD31416.1"/>
    <property type="molecule type" value="Genomic_DNA"/>
</dbReference>
<evidence type="ECO:0000259" key="8">
    <source>
        <dbReference type="PROSITE" id="PS50893"/>
    </source>
</evidence>
<dbReference type="InterPro" id="IPR027417">
    <property type="entry name" value="P-loop_NTPase"/>
</dbReference>
<feature type="domain" description="ABC transporter" evidence="8">
    <location>
        <begin position="359"/>
        <end position="587"/>
    </location>
</feature>
<protein>
    <submittedName>
        <fullName evidence="10">ABC transporter ATP-binding protein/permease</fullName>
    </submittedName>
</protein>
<dbReference type="SMART" id="SM00382">
    <property type="entry name" value="AAA"/>
    <property type="match status" value="1"/>
</dbReference>
<dbReference type="InterPro" id="IPR039421">
    <property type="entry name" value="Type_1_exporter"/>
</dbReference>
<dbReference type="InterPro" id="IPR011527">
    <property type="entry name" value="ABC1_TM_dom"/>
</dbReference>
<feature type="transmembrane region" description="Helical" evidence="7">
    <location>
        <begin position="156"/>
        <end position="181"/>
    </location>
</feature>
<dbReference type="Gene3D" id="1.20.1560.10">
    <property type="entry name" value="ABC transporter type 1, transmembrane domain"/>
    <property type="match status" value="1"/>
</dbReference>
<dbReference type="PROSITE" id="PS00211">
    <property type="entry name" value="ABC_TRANSPORTER_1"/>
    <property type="match status" value="1"/>
</dbReference>
<dbReference type="PROSITE" id="PS50929">
    <property type="entry name" value="ABC_TM1F"/>
    <property type="match status" value="1"/>
</dbReference>
<dbReference type="InterPro" id="IPR017871">
    <property type="entry name" value="ABC_transporter-like_CS"/>
</dbReference>
<feature type="transmembrane region" description="Helical" evidence="7">
    <location>
        <begin position="20"/>
        <end position="46"/>
    </location>
</feature>
<sequence length="588" mass="65371">MLYRINHGAVKIVFQADPAAAGLLFILRLLQALTPILQTLSVAAFVDRVSAAAGRMRTGGMRAAGIPDTGILFLILLLVALAAFGWISKSAAALLGQHMEMRLRAGFKPRLMEKISRLKYEAMENSALRDQISRVSRNAEGRVREAYESLLQLLELIVKTMGILAILFTQVWWLSFLLLAVSIPCFRLSVKSGKADYDAQADMTKITRQNEAYHEMLTGRAYADERTLFGYHRAYRERYLEQYEKARRYATGIRLKWFVKMKAGSMAVILVSAVSLAAMLPLTLNGALSAGMFMALMNAIFGIVQNMSWDLTYGMDRAAWYQNWFRELSEVFALPEDPGLSAAGEETAAERKPASFRTLEFQNVSFRYPGTDRDILKNCSFRIQAGKNYAFVGANGAGKTTIVKLLNGLYQDYEGQILVNGRDIRQTGRDFLSNVFQDFARYPVSLRENITIGRKGPVSEEELWQAVEAAGLAGTAKQLKDGLDTVLGKAEEGSLDLSGGQWQRIALARCILSPAEVRILDEPTASLDPIRENEIYTGFRQMSRGKTVLLISHRLASVKLSDHIFVIADGRVAEEGSHAQLMGKDGLY</sequence>
<dbReference type="InterPro" id="IPR003439">
    <property type="entry name" value="ABC_transporter-like_ATP-bd"/>
</dbReference>
<dbReference type="InterPro" id="IPR003593">
    <property type="entry name" value="AAA+_ATPase"/>
</dbReference>
<dbReference type="SUPFAM" id="SSF52540">
    <property type="entry name" value="P-loop containing nucleoside triphosphate hydrolases"/>
    <property type="match status" value="1"/>
</dbReference>
<evidence type="ECO:0000256" key="2">
    <source>
        <dbReference type="ARBA" id="ARBA00022692"/>
    </source>
</evidence>
<feature type="domain" description="ABC transmembrane type-1" evidence="9">
    <location>
        <begin position="23"/>
        <end position="309"/>
    </location>
</feature>
<dbReference type="Pfam" id="PF00005">
    <property type="entry name" value="ABC_tran"/>
    <property type="match status" value="1"/>
</dbReference>
<dbReference type="AlphaFoldDB" id="A0A9D2R0I1"/>
<dbReference type="PANTHER" id="PTHR24221">
    <property type="entry name" value="ATP-BINDING CASSETTE SUB-FAMILY B"/>
    <property type="match status" value="1"/>
</dbReference>
<keyword evidence="6 7" id="KW-0472">Membrane</keyword>
<dbReference type="PROSITE" id="PS50893">
    <property type="entry name" value="ABC_TRANSPORTER_2"/>
    <property type="match status" value="1"/>
</dbReference>
<dbReference type="GO" id="GO:0005886">
    <property type="term" value="C:plasma membrane"/>
    <property type="evidence" value="ECO:0007669"/>
    <property type="project" value="UniProtKB-SubCell"/>
</dbReference>
<organism evidence="10 11">
    <name type="scientific">Candidatus Eisenbergiella stercorigallinarum</name>
    <dbReference type="NCBI Taxonomy" id="2838557"/>
    <lineage>
        <taxon>Bacteria</taxon>
        <taxon>Bacillati</taxon>
        <taxon>Bacillota</taxon>
        <taxon>Clostridia</taxon>
        <taxon>Lachnospirales</taxon>
        <taxon>Lachnospiraceae</taxon>
        <taxon>Eisenbergiella</taxon>
    </lineage>
</organism>
<comment type="caution">
    <text evidence="10">The sequence shown here is derived from an EMBL/GenBank/DDBJ whole genome shotgun (WGS) entry which is preliminary data.</text>
</comment>
<proteinExistence type="predicted"/>
<reference evidence="10" key="2">
    <citation type="submission" date="2021-04" db="EMBL/GenBank/DDBJ databases">
        <authorList>
            <person name="Gilroy R."/>
        </authorList>
    </citation>
    <scope>NUCLEOTIDE SEQUENCE</scope>
    <source>
        <strain evidence="10">ChiHjej8B7-25341</strain>
    </source>
</reference>
<dbReference type="GO" id="GO:0034040">
    <property type="term" value="F:ATPase-coupled lipid transmembrane transporter activity"/>
    <property type="evidence" value="ECO:0007669"/>
    <property type="project" value="TreeGrafter"/>
</dbReference>
<comment type="subcellular location">
    <subcellularLocation>
        <location evidence="1">Cell membrane</location>
        <topology evidence="1">Multi-pass membrane protein</topology>
    </subcellularLocation>
</comment>
<feature type="transmembrane region" description="Helical" evidence="7">
    <location>
        <begin position="66"/>
        <end position="87"/>
    </location>
</feature>
<feature type="non-terminal residue" evidence="10">
    <location>
        <position position="588"/>
    </location>
</feature>
<evidence type="ECO:0000256" key="4">
    <source>
        <dbReference type="ARBA" id="ARBA00022840"/>
    </source>
</evidence>
<gene>
    <name evidence="10" type="ORF">H9912_05690</name>
</gene>
<keyword evidence="5 7" id="KW-1133">Transmembrane helix</keyword>
<evidence type="ECO:0000256" key="7">
    <source>
        <dbReference type="SAM" id="Phobius"/>
    </source>
</evidence>
<evidence type="ECO:0000256" key="3">
    <source>
        <dbReference type="ARBA" id="ARBA00022741"/>
    </source>
</evidence>
<dbReference type="SUPFAM" id="SSF90123">
    <property type="entry name" value="ABC transporter transmembrane region"/>
    <property type="match status" value="1"/>
</dbReference>
<name>A0A9D2R0I1_9FIRM</name>